<comment type="caution">
    <text evidence="2">The sequence shown here is derived from an EMBL/GenBank/DDBJ whole genome shotgun (WGS) entry which is preliminary data.</text>
</comment>
<evidence type="ECO:0000313" key="2">
    <source>
        <dbReference type="EMBL" id="KAK0417355.1"/>
    </source>
</evidence>
<gene>
    <name evidence="2" type="ORF">QR680_012960</name>
</gene>
<dbReference type="Proteomes" id="UP001175271">
    <property type="component" value="Unassembled WGS sequence"/>
</dbReference>
<organism evidence="2 3">
    <name type="scientific">Steinernema hermaphroditum</name>
    <dbReference type="NCBI Taxonomy" id="289476"/>
    <lineage>
        <taxon>Eukaryota</taxon>
        <taxon>Metazoa</taxon>
        <taxon>Ecdysozoa</taxon>
        <taxon>Nematoda</taxon>
        <taxon>Chromadorea</taxon>
        <taxon>Rhabditida</taxon>
        <taxon>Tylenchina</taxon>
        <taxon>Panagrolaimomorpha</taxon>
        <taxon>Strongyloidoidea</taxon>
        <taxon>Steinernematidae</taxon>
        <taxon>Steinernema</taxon>
    </lineage>
</organism>
<proteinExistence type="predicted"/>
<accession>A0AA39I3X2</accession>
<sequence length="222" mass="24717">MSAVGRSPASSRLVGTKRRLNDFCIGFWNETENWNRVNEECRVLLEEIVNARAILNGAKHQAGDLATAKDEGEQMLCEPSKSSGSSGTSSLSELERYRLNEAIIRQSEHLVAEMETRYPKIVRRMNAAVEKIPAIRSYVVAEASPEDANRFAAVVETASDVYPKLSKMYEKELAAKRTALCDLAAFDDHKVSMAVVASWLHEAFVDHSLKLQAYACASEFEE</sequence>
<protein>
    <submittedName>
        <fullName evidence="2">Uncharacterized protein</fullName>
    </submittedName>
</protein>
<feature type="region of interest" description="Disordered" evidence="1">
    <location>
        <begin position="65"/>
        <end position="90"/>
    </location>
</feature>
<dbReference type="InterPro" id="IPR023250">
    <property type="entry name" value="Cyclin-dep_Kinase_2_interact"/>
</dbReference>
<dbReference type="AlphaFoldDB" id="A0AA39I3X2"/>
<reference evidence="2" key="1">
    <citation type="submission" date="2023-06" db="EMBL/GenBank/DDBJ databases">
        <title>Genomic analysis of the entomopathogenic nematode Steinernema hermaphroditum.</title>
        <authorList>
            <person name="Schwarz E.M."/>
            <person name="Heppert J.K."/>
            <person name="Baniya A."/>
            <person name="Schwartz H.T."/>
            <person name="Tan C.-H."/>
            <person name="Antoshechkin I."/>
            <person name="Sternberg P.W."/>
            <person name="Goodrich-Blair H."/>
            <person name="Dillman A.R."/>
        </authorList>
    </citation>
    <scope>NUCLEOTIDE SEQUENCE</scope>
    <source>
        <strain evidence="2">PS9179</strain>
        <tissue evidence="2">Whole animal</tissue>
    </source>
</reference>
<feature type="compositionally biased region" description="Low complexity" evidence="1">
    <location>
        <begin position="80"/>
        <end position="90"/>
    </location>
</feature>
<dbReference type="EMBL" id="JAUCMV010000002">
    <property type="protein sequence ID" value="KAK0417355.1"/>
    <property type="molecule type" value="Genomic_DNA"/>
</dbReference>
<evidence type="ECO:0000256" key="1">
    <source>
        <dbReference type="SAM" id="MobiDB-lite"/>
    </source>
</evidence>
<name>A0AA39I3X2_9BILA</name>
<dbReference type="PRINTS" id="PR02040">
    <property type="entry name" value="CDK2IP"/>
</dbReference>
<keyword evidence="3" id="KW-1185">Reference proteome</keyword>
<evidence type="ECO:0000313" key="3">
    <source>
        <dbReference type="Proteomes" id="UP001175271"/>
    </source>
</evidence>